<dbReference type="PANTHER" id="PTHR45714:SF34">
    <property type="entry name" value="HOMEOBOX-LEUCINE ZIPPER PROTEIN HAT9"/>
    <property type="match status" value="1"/>
</dbReference>
<evidence type="ECO:0000256" key="9">
    <source>
        <dbReference type="RuleBase" id="RU000682"/>
    </source>
</evidence>
<protein>
    <recommendedName>
        <fullName evidence="10">Homeobox domain-containing protein</fullName>
    </recommendedName>
</protein>
<dbReference type="SMART" id="SM00389">
    <property type="entry name" value="HOX"/>
    <property type="match status" value="1"/>
</dbReference>
<dbReference type="GO" id="GO:0043565">
    <property type="term" value="F:sequence-specific DNA binding"/>
    <property type="evidence" value="ECO:0007669"/>
    <property type="project" value="InterPro"/>
</dbReference>
<dbReference type="GO" id="GO:0005634">
    <property type="term" value="C:nucleus"/>
    <property type="evidence" value="ECO:0007669"/>
    <property type="project" value="UniProtKB-SubCell"/>
</dbReference>
<evidence type="ECO:0000259" key="10">
    <source>
        <dbReference type="PROSITE" id="PS50071"/>
    </source>
</evidence>
<comment type="caution">
    <text evidence="11">The sequence shown here is derived from an EMBL/GenBank/DDBJ whole genome shotgun (WGS) entry which is preliminary data.</text>
</comment>
<keyword evidence="4 8" id="KW-0238">DNA-binding</keyword>
<reference evidence="11 12" key="1">
    <citation type="journal article" date="2017" name="Nat. Commun.">
        <title>Genome assembly with in vitro proximity ligation data and whole-genome triplication in lettuce.</title>
        <authorList>
            <person name="Reyes-Chin-Wo S."/>
            <person name="Wang Z."/>
            <person name="Yang X."/>
            <person name="Kozik A."/>
            <person name="Arikit S."/>
            <person name="Song C."/>
            <person name="Xia L."/>
            <person name="Froenicke L."/>
            <person name="Lavelle D.O."/>
            <person name="Truco M.J."/>
            <person name="Xia R."/>
            <person name="Zhu S."/>
            <person name="Xu C."/>
            <person name="Xu H."/>
            <person name="Xu X."/>
            <person name="Cox K."/>
            <person name="Korf I."/>
            <person name="Meyers B.C."/>
            <person name="Michelmore R.W."/>
        </authorList>
    </citation>
    <scope>NUCLEOTIDE SEQUENCE [LARGE SCALE GENOMIC DNA]</scope>
    <source>
        <strain evidence="12">cv. Salinas</strain>
        <tissue evidence="11">Seedlings</tissue>
    </source>
</reference>
<dbReference type="Gene3D" id="1.10.10.60">
    <property type="entry name" value="Homeodomain-like"/>
    <property type="match status" value="1"/>
</dbReference>
<evidence type="ECO:0000256" key="6">
    <source>
        <dbReference type="ARBA" id="ARBA00023163"/>
    </source>
</evidence>
<dbReference type="EMBL" id="NBSK02000009">
    <property type="protein sequence ID" value="KAJ0186161.1"/>
    <property type="molecule type" value="Genomic_DNA"/>
</dbReference>
<comment type="similarity">
    <text evidence="2">Belongs to the HD-ZIP homeobox family. Class II subfamily.</text>
</comment>
<dbReference type="SMART" id="SM00340">
    <property type="entry name" value="HALZ"/>
    <property type="match status" value="1"/>
</dbReference>
<dbReference type="InterPro" id="IPR009057">
    <property type="entry name" value="Homeodomain-like_sf"/>
</dbReference>
<evidence type="ECO:0000256" key="1">
    <source>
        <dbReference type="ARBA" id="ARBA00004123"/>
    </source>
</evidence>
<sequence length="260" mass="29497">MIKVSCVTSLNLSLAGDHGFPTNHLIYLHAEEQEQEQLERKSILKWDPCVPSLKLGLGRDQESHPDPINWIPQASNSTVNTISSFSKSTSIKRERDGGSQEVEKVLSKAVIEIDQDESEGRGARKKLRLTNEQTLVLEESFKQHNTLNRKQKQALATSLVLQPRQVEVWFQNRRASLNRTKLKQNEVDCTLLKKCCEAIKSDNKRLEKEIQELKAIRTTISMPPQFNIQFPAASHSMCLSCERIVSRCSKLKFGHVMCGS</sequence>
<accession>A0A9R1UFN2</accession>
<dbReference type="InterPro" id="IPR050762">
    <property type="entry name" value="HD-ZIP_Homeobox_LZ_Class_II"/>
</dbReference>
<dbReference type="Proteomes" id="UP000235145">
    <property type="component" value="Unassembled WGS sequence"/>
</dbReference>
<dbReference type="InterPro" id="IPR017970">
    <property type="entry name" value="Homeobox_CS"/>
</dbReference>
<dbReference type="GO" id="GO:0000981">
    <property type="term" value="F:DNA-binding transcription factor activity, RNA polymerase II-specific"/>
    <property type="evidence" value="ECO:0007669"/>
    <property type="project" value="InterPro"/>
</dbReference>
<evidence type="ECO:0000256" key="8">
    <source>
        <dbReference type="PROSITE-ProRule" id="PRU00108"/>
    </source>
</evidence>
<evidence type="ECO:0000256" key="2">
    <source>
        <dbReference type="ARBA" id="ARBA00006074"/>
    </source>
</evidence>
<evidence type="ECO:0000256" key="5">
    <source>
        <dbReference type="ARBA" id="ARBA00023155"/>
    </source>
</evidence>
<dbReference type="Pfam" id="PF00046">
    <property type="entry name" value="Homeodomain"/>
    <property type="match status" value="1"/>
</dbReference>
<evidence type="ECO:0000256" key="7">
    <source>
        <dbReference type="ARBA" id="ARBA00023242"/>
    </source>
</evidence>
<dbReference type="PROSITE" id="PS00027">
    <property type="entry name" value="HOMEOBOX_1"/>
    <property type="match status" value="1"/>
</dbReference>
<comment type="subcellular location">
    <subcellularLocation>
        <location evidence="1 8 9">Nucleus</location>
    </subcellularLocation>
</comment>
<keyword evidence="7 8" id="KW-0539">Nucleus</keyword>
<dbReference type="PROSITE" id="PS50071">
    <property type="entry name" value="HOMEOBOX_2"/>
    <property type="match status" value="1"/>
</dbReference>
<dbReference type="CDD" id="cd00086">
    <property type="entry name" value="homeodomain"/>
    <property type="match status" value="1"/>
</dbReference>
<dbReference type="SUPFAM" id="SSF46689">
    <property type="entry name" value="Homeodomain-like"/>
    <property type="match status" value="1"/>
</dbReference>
<keyword evidence="5 8" id="KW-0371">Homeobox</keyword>
<evidence type="ECO:0000313" key="11">
    <source>
        <dbReference type="EMBL" id="KAJ0186161.1"/>
    </source>
</evidence>
<evidence type="ECO:0000256" key="3">
    <source>
        <dbReference type="ARBA" id="ARBA00023015"/>
    </source>
</evidence>
<evidence type="ECO:0000313" key="12">
    <source>
        <dbReference type="Proteomes" id="UP000235145"/>
    </source>
</evidence>
<dbReference type="Pfam" id="PF02183">
    <property type="entry name" value="HALZ"/>
    <property type="match status" value="1"/>
</dbReference>
<proteinExistence type="inferred from homology"/>
<dbReference type="PANTHER" id="PTHR45714">
    <property type="entry name" value="HOMEOBOX-LEUCINE ZIPPER PROTEIN HAT14"/>
    <property type="match status" value="1"/>
</dbReference>
<gene>
    <name evidence="11" type="ORF">LSAT_V11C900487980</name>
</gene>
<dbReference type="InterPro" id="IPR001356">
    <property type="entry name" value="HD"/>
</dbReference>
<name>A0A9R1UFN2_LACSA</name>
<feature type="domain" description="Homeobox" evidence="10">
    <location>
        <begin position="120"/>
        <end position="180"/>
    </location>
</feature>
<keyword evidence="3" id="KW-0805">Transcription regulation</keyword>
<dbReference type="InterPro" id="IPR003106">
    <property type="entry name" value="Leu_zip_homeo"/>
</dbReference>
<keyword evidence="6" id="KW-0804">Transcription</keyword>
<keyword evidence="12" id="KW-1185">Reference proteome</keyword>
<organism evidence="11 12">
    <name type="scientific">Lactuca sativa</name>
    <name type="common">Garden lettuce</name>
    <dbReference type="NCBI Taxonomy" id="4236"/>
    <lineage>
        <taxon>Eukaryota</taxon>
        <taxon>Viridiplantae</taxon>
        <taxon>Streptophyta</taxon>
        <taxon>Embryophyta</taxon>
        <taxon>Tracheophyta</taxon>
        <taxon>Spermatophyta</taxon>
        <taxon>Magnoliopsida</taxon>
        <taxon>eudicotyledons</taxon>
        <taxon>Gunneridae</taxon>
        <taxon>Pentapetalae</taxon>
        <taxon>asterids</taxon>
        <taxon>campanulids</taxon>
        <taxon>Asterales</taxon>
        <taxon>Asteraceae</taxon>
        <taxon>Cichorioideae</taxon>
        <taxon>Cichorieae</taxon>
        <taxon>Lactucinae</taxon>
        <taxon>Lactuca</taxon>
    </lineage>
</organism>
<evidence type="ECO:0000256" key="4">
    <source>
        <dbReference type="ARBA" id="ARBA00023125"/>
    </source>
</evidence>
<dbReference type="AlphaFoldDB" id="A0A9R1UFN2"/>
<feature type="DNA-binding region" description="Homeobox" evidence="8">
    <location>
        <begin position="122"/>
        <end position="181"/>
    </location>
</feature>